<comment type="caution">
    <text evidence="2">The sequence shown here is derived from an EMBL/GenBank/DDBJ whole genome shotgun (WGS) entry which is preliminary data.</text>
</comment>
<keyword evidence="3" id="KW-1185">Reference proteome</keyword>
<dbReference type="EMBL" id="MORL01000009">
    <property type="protein sequence ID" value="OIN57855.1"/>
    <property type="molecule type" value="Genomic_DNA"/>
</dbReference>
<reference evidence="2 3" key="1">
    <citation type="submission" date="2016-10" db="EMBL/GenBank/DDBJ databases">
        <title>Arsenicibacter rosenii gen. nov., sp. nov., an efficient arsenic-methylating bacterium isolated from an arsenic-contaminated paddy soil.</title>
        <authorList>
            <person name="Huang K."/>
        </authorList>
    </citation>
    <scope>NUCLEOTIDE SEQUENCE [LARGE SCALE GENOMIC DNA]</scope>
    <source>
        <strain evidence="2 3">SM-1</strain>
    </source>
</reference>
<evidence type="ECO:0000259" key="1">
    <source>
        <dbReference type="Pfam" id="PF09949"/>
    </source>
</evidence>
<accession>A0A1S2VHY8</accession>
<evidence type="ECO:0000313" key="3">
    <source>
        <dbReference type="Proteomes" id="UP000181790"/>
    </source>
</evidence>
<protein>
    <recommendedName>
        <fullName evidence="1">Phosphatidate phosphatase APP1 catalytic domain-containing protein</fullName>
    </recommendedName>
</protein>
<gene>
    <name evidence="2" type="ORF">BLX24_17310</name>
</gene>
<sequence>METVNKHLPIKPKTTRKDSWKKRILAWFRLTNDLVVRVYRGYGNARKVTIQGHVLRLSPLPRRKYRKNMLVNLLAVIRLFFVRPVANVTVRLKGTALQTITDADGFFRIEWVPQEPLPAGWHTVTVELITAHRWITEGEGRFYIPPQTRYGCISDIDDTFLISHSSTIAKRLLVLLTENAHSREPFDDVVDHYQLLAHACTADGQTNPFFFVSSSEWNLYDYILEFSETNHLPDGVYLLSQLKRLRQLWKTGKNKHFTKMDRIARILHMYPERQFILLGDDSQEDPSIYASVIAHYPNQIRSVYLRQINVRNQERTKTLIGQMEKAGVSVCYFRHSARAIEHSQHIGLLP</sequence>
<dbReference type="Pfam" id="PF09949">
    <property type="entry name" value="APP1_cat"/>
    <property type="match status" value="1"/>
</dbReference>
<dbReference type="InterPro" id="IPR008969">
    <property type="entry name" value="CarboxyPept-like_regulatory"/>
</dbReference>
<dbReference type="GO" id="GO:0008195">
    <property type="term" value="F:phosphatidate phosphatase activity"/>
    <property type="evidence" value="ECO:0007669"/>
    <property type="project" value="InterPro"/>
</dbReference>
<proteinExistence type="predicted"/>
<dbReference type="InterPro" id="IPR052935">
    <property type="entry name" value="Mg2+_PAP"/>
</dbReference>
<dbReference type="PANTHER" id="PTHR28208:SF3">
    <property type="entry name" value="PHOSPHATIDATE PHOSPHATASE APP1"/>
    <property type="match status" value="1"/>
</dbReference>
<dbReference type="Proteomes" id="UP000181790">
    <property type="component" value="Unassembled WGS sequence"/>
</dbReference>
<feature type="domain" description="Phosphatidate phosphatase APP1 catalytic" evidence="1">
    <location>
        <begin position="151"/>
        <end position="307"/>
    </location>
</feature>
<organism evidence="2 3">
    <name type="scientific">Arsenicibacter rosenii</name>
    <dbReference type="NCBI Taxonomy" id="1750698"/>
    <lineage>
        <taxon>Bacteria</taxon>
        <taxon>Pseudomonadati</taxon>
        <taxon>Bacteroidota</taxon>
        <taxon>Cytophagia</taxon>
        <taxon>Cytophagales</taxon>
        <taxon>Spirosomataceae</taxon>
        <taxon>Arsenicibacter</taxon>
    </lineage>
</organism>
<dbReference type="PANTHER" id="PTHR28208">
    <property type="entry name" value="PHOSPHATIDATE PHOSPHATASE APP1"/>
    <property type="match status" value="1"/>
</dbReference>
<evidence type="ECO:0000313" key="2">
    <source>
        <dbReference type="EMBL" id="OIN57855.1"/>
    </source>
</evidence>
<dbReference type="AlphaFoldDB" id="A0A1S2VHY8"/>
<dbReference type="InterPro" id="IPR019236">
    <property type="entry name" value="APP1_cat"/>
</dbReference>
<dbReference type="OrthoDB" id="9789875at2"/>
<name>A0A1S2VHY8_9BACT</name>
<dbReference type="SUPFAM" id="SSF49464">
    <property type="entry name" value="Carboxypeptidase regulatory domain-like"/>
    <property type="match status" value="1"/>
</dbReference>